<organism evidence="1 2">
    <name type="scientific">Tahibacter amnicola</name>
    <dbReference type="NCBI Taxonomy" id="2976241"/>
    <lineage>
        <taxon>Bacteria</taxon>
        <taxon>Pseudomonadati</taxon>
        <taxon>Pseudomonadota</taxon>
        <taxon>Gammaproteobacteria</taxon>
        <taxon>Lysobacterales</taxon>
        <taxon>Rhodanobacteraceae</taxon>
        <taxon>Tahibacter</taxon>
    </lineage>
</organism>
<dbReference type="RefSeq" id="WP_261696478.1">
    <property type="nucleotide sequence ID" value="NZ_CP104694.1"/>
</dbReference>
<evidence type="ECO:0000313" key="1">
    <source>
        <dbReference type="EMBL" id="UXI69524.1"/>
    </source>
</evidence>
<accession>A0ABY6BI38</accession>
<proteinExistence type="predicted"/>
<dbReference type="EMBL" id="CP104694">
    <property type="protein sequence ID" value="UXI69524.1"/>
    <property type="molecule type" value="Genomic_DNA"/>
</dbReference>
<reference evidence="1" key="1">
    <citation type="submission" date="2022-09" db="EMBL/GenBank/DDBJ databases">
        <title>Tahibacter sp. nov., isolated from a fresh water.</title>
        <authorList>
            <person name="Baek J.H."/>
            <person name="Lee J.K."/>
            <person name="Kim J.M."/>
            <person name="Jeon C.O."/>
        </authorList>
    </citation>
    <scope>NUCLEOTIDE SEQUENCE</scope>
    <source>
        <strain evidence="1">W38</strain>
    </source>
</reference>
<sequence length="205" mass="23276">MRRKFDRHILYTGLMGLAAGFLVLGSSAHAGDARLEQDSRQAFKAFASPLVGNWDCSLRTWEDRFHERMVETSQKRRFSWVLGGHFLQESVYAVLRRGELMHVGINLLSVDPTNTHVLVSGFAAGTPDRKVSLDGELAPDFRHLSGRLTVVPRNPEADPQRLEWRWLDDGRTSSRMYARASNGREFLHQELVCRRAQEETAAANQ</sequence>
<evidence type="ECO:0000313" key="2">
    <source>
        <dbReference type="Proteomes" id="UP001064632"/>
    </source>
</evidence>
<name>A0ABY6BI38_9GAMM</name>
<protein>
    <submittedName>
        <fullName evidence="1">Uncharacterized protein</fullName>
    </submittedName>
</protein>
<dbReference type="Proteomes" id="UP001064632">
    <property type="component" value="Chromosome"/>
</dbReference>
<keyword evidence="2" id="KW-1185">Reference proteome</keyword>
<gene>
    <name evidence="1" type="ORF">N4264_07735</name>
</gene>